<dbReference type="AlphaFoldDB" id="A0A811MR39"/>
<comment type="caution">
    <text evidence="1">The sequence shown here is derived from an EMBL/GenBank/DDBJ whole genome shotgun (WGS) entry which is preliminary data.</text>
</comment>
<gene>
    <name evidence="1" type="ORF">NCGR_LOCUS9251</name>
</gene>
<protein>
    <submittedName>
        <fullName evidence="1">Uncharacterized protein</fullName>
    </submittedName>
</protein>
<organism evidence="1 2">
    <name type="scientific">Miscanthus lutarioriparius</name>
    <dbReference type="NCBI Taxonomy" id="422564"/>
    <lineage>
        <taxon>Eukaryota</taxon>
        <taxon>Viridiplantae</taxon>
        <taxon>Streptophyta</taxon>
        <taxon>Embryophyta</taxon>
        <taxon>Tracheophyta</taxon>
        <taxon>Spermatophyta</taxon>
        <taxon>Magnoliopsida</taxon>
        <taxon>Liliopsida</taxon>
        <taxon>Poales</taxon>
        <taxon>Poaceae</taxon>
        <taxon>PACMAD clade</taxon>
        <taxon>Panicoideae</taxon>
        <taxon>Andropogonodae</taxon>
        <taxon>Andropogoneae</taxon>
        <taxon>Saccharinae</taxon>
        <taxon>Miscanthus</taxon>
    </lineage>
</organism>
<keyword evidence="2" id="KW-1185">Reference proteome</keyword>
<sequence length="200" mass="21415">MGHISYDAAAASVLPRPLHHGLTGPLTGHRGRLPDAVGAHAAPRIAHPCHAAGPRHSRAPNAAGGDVRSRDGRLLCPFLLLRHSSSFTPDSPDRLYGDWKPRDSGRCTRCGAAGLRTGPRCQCCGTPNAAKWSATATRASRSSSCSAPAQSFGIYHNQSTSLCRHLMKRHLLIQRIGSGAWMQRYVQLNIGSMDANVLIV</sequence>
<evidence type="ECO:0000313" key="2">
    <source>
        <dbReference type="Proteomes" id="UP000604825"/>
    </source>
</evidence>
<accession>A0A811MR39</accession>
<reference evidence="1" key="1">
    <citation type="submission" date="2020-10" db="EMBL/GenBank/DDBJ databases">
        <authorList>
            <person name="Han B."/>
            <person name="Lu T."/>
            <person name="Zhao Q."/>
            <person name="Huang X."/>
            <person name="Zhao Y."/>
        </authorList>
    </citation>
    <scope>NUCLEOTIDE SEQUENCE</scope>
</reference>
<evidence type="ECO:0000313" key="1">
    <source>
        <dbReference type="EMBL" id="CAD6213734.1"/>
    </source>
</evidence>
<proteinExistence type="predicted"/>
<dbReference type="EMBL" id="CAJGYO010000002">
    <property type="protein sequence ID" value="CAD6213734.1"/>
    <property type="molecule type" value="Genomic_DNA"/>
</dbReference>
<name>A0A811MR39_9POAL</name>
<dbReference type="Proteomes" id="UP000604825">
    <property type="component" value="Unassembled WGS sequence"/>
</dbReference>